<comment type="caution">
    <text evidence="1">The sequence shown here is derived from an EMBL/GenBank/DDBJ whole genome shotgun (WGS) entry which is preliminary data.</text>
</comment>
<dbReference type="AlphaFoldDB" id="A0A0G1HXH2"/>
<gene>
    <name evidence="1" type="ORF">UW44_C0010G0058</name>
</gene>
<dbReference type="Proteomes" id="UP000034006">
    <property type="component" value="Unassembled WGS sequence"/>
</dbReference>
<reference evidence="1 2" key="1">
    <citation type="journal article" date="2015" name="Nature">
        <title>rRNA introns, odd ribosomes, and small enigmatic genomes across a large radiation of phyla.</title>
        <authorList>
            <person name="Brown C.T."/>
            <person name="Hug L.A."/>
            <person name="Thomas B.C."/>
            <person name="Sharon I."/>
            <person name="Castelle C.J."/>
            <person name="Singh A."/>
            <person name="Wilkins M.J."/>
            <person name="Williams K.H."/>
            <person name="Banfield J.F."/>
        </authorList>
    </citation>
    <scope>NUCLEOTIDE SEQUENCE [LARGE SCALE GENOMIC DNA]</scope>
</reference>
<proteinExistence type="predicted"/>
<dbReference type="EMBL" id="LCIH01000010">
    <property type="protein sequence ID" value="KKT51620.1"/>
    <property type="molecule type" value="Genomic_DNA"/>
</dbReference>
<organism evidence="1 2">
    <name type="scientific">Candidatus Collierbacteria bacterium GW2011_GWB2_44_22</name>
    <dbReference type="NCBI Taxonomy" id="1618387"/>
    <lineage>
        <taxon>Bacteria</taxon>
        <taxon>Candidatus Collieribacteriota</taxon>
    </lineage>
</organism>
<accession>A0A0G1HXH2</accession>
<evidence type="ECO:0000313" key="2">
    <source>
        <dbReference type="Proteomes" id="UP000034006"/>
    </source>
</evidence>
<name>A0A0G1HXH2_9BACT</name>
<sequence>MGDNPYDQLRRTLAPEDHLSPRRTQDMLEEQETVTAAKLIIFELVGAHILATYGPRDIDIKLQNFQKSWDSLFDKYGTKLIKALSELIDDIKFVNHNGVMRKVVLRKKLNEMEKRERGQ</sequence>
<protein>
    <submittedName>
        <fullName evidence="1">Uncharacterized protein</fullName>
    </submittedName>
</protein>
<evidence type="ECO:0000313" key="1">
    <source>
        <dbReference type="EMBL" id="KKT51620.1"/>
    </source>
</evidence>